<dbReference type="EMBL" id="PKOZ01000001">
    <property type="protein sequence ID" value="PQD97176.1"/>
    <property type="molecule type" value="Genomic_DNA"/>
</dbReference>
<dbReference type="InterPro" id="IPR025110">
    <property type="entry name" value="AMP-bd_C"/>
</dbReference>
<evidence type="ECO:0000256" key="5">
    <source>
        <dbReference type="ARBA" id="ARBA00023194"/>
    </source>
</evidence>
<evidence type="ECO:0000313" key="8">
    <source>
        <dbReference type="EMBL" id="PQD97176.1"/>
    </source>
</evidence>
<dbReference type="Gene3D" id="3.40.50.980">
    <property type="match status" value="2"/>
</dbReference>
<dbReference type="FunFam" id="2.30.38.10:FF:000001">
    <property type="entry name" value="Non-ribosomal peptide synthetase PvdI"/>
    <property type="match status" value="2"/>
</dbReference>
<dbReference type="PANTHER" id="PTHR45527">
    <property type="entry name" value="NONRIBOSOMAL PEPTIDE SYNTHETASE"/>
    <property type="match status" value="1"/>
</dbReference>
<dbReference type="OrthoDB" id="9765680at2"/>
<dbReference type="SUPFAM" id="SSF47336">
    <property type="entry name" value="ACP-like"/>
    <property type="match status" value="2"/>
</dbReference>
<dbReference type="Gene3D" id="3.30.300.30">
    <property type="match status" value="2"/>
</dbReference>
<dbReference type="GO" id="GO:0044550">
    <property type="term" value="P:secondary metabolite biosynthetic process"/>
    <property type="evidence" value="ECO:0007669"/>
    <property type="project" value="UniProtKB-ARBA"/>
</dbReference>
<dbReference type="GO" id="GO:0005829">
    <property type="term" value="C:cytosol"/>
    <property type="evidence" value="ECO:0007669"/>
    <property type="project" value="TreeGrafter"/>
</dbReference>
<dbReference type="InterPro" id="IPR001242">
    <property type="entry name" value="Condensation_dom"/>
</dbReference>
<gene>
    <name evidence="8" type="ORF">CYL18_04705</name>
</gene>
<dbReference type="InterPro" id="IPR000873">
    <property type="entry name" value="AMP-dep_synth/lig_dom"/>
</dbReference>
<dbReference type="InterPro" id="IPR045851">
    <property type="entry name" value="AMP-bd_C_sf"/>
</dbReference>
<dbReference type="InterPro" id="IPR036736">
    <property type="entry name" value="ACP-like_sf"/>
</dbReference>
<dbReference type="InterPro" id="IPR001031">
    <property type="entry name" value="Thioesterase"/>
</dbReference>
<dbReference type="FunFam" id="3.40.50.980:FF:000001">
    <property type="entry name" value="Non-ribosomal peptide synthetase"/>
    <property type="match status" value="2"/>
</dbReference>
<dbReference type="InterPro" id="IPR006162">
    <property type="entry name" value="Ppantetheine_attach_site"/>
</dbReference>
<name>A0A2S7N580_9BACI</name>
<feature type="domain" description="Carrier" evidence="7">
    <location>
        <begin position="1986"/>
        <end position="2061"/>
    </location>
</feature>
<dbReference type="Proteomes" id="UP000239663">
    <property type="component" value="Unassembled WGS sequence"/>
</dbReference>
<evidence type="ECO:0000259" key="7">
    <source>
        <dbReference type="PROSITE" id="PS50075"/>
    </source>
</evidence>
<dbReference type="NCBIfam" id="TIGR01733">
    <property type="entry name" value="AA-adenyl-dom"/>
    <property type="match status" value="2"/>
</dbReference>
<dbReference type="Pfam" id="PF13193">
    <property type="entry name" value="AMP-binding_C"/>
    <property type="match status" value="2"/>
</dbReference>
<reference evidence="8 9" key="1">
    <citation type="submission" date="2017-12" db="EMBL/GenBank/DDBJ databases">
        <title>Taxonomic description and draft genome of Pradoshia cofamensis Gen. nov., sp. nov., a thermotolerant bacillale isolated from anterior gut of earthworm Eisenia fetida.</title>
        <authorList>
            <person name="Saha T."/>
            <person name="Chakraborty R."/>
        </authorList>
    </citation>
    <scope>NUCLEOTIDE SEQUENCE [LARGE SCALE GENOMIC DNA]</scope>
    <source>
        <strain evidence="8 9">EAG3</strain>
    </source>
</reference>
<dbReference type="SMART" id="SM00823">
    <property type="entry name" value="PKS_PP"/>
    <property type="match status" value="2"/>
</dbReference>
<dbReference type="Pfam" id="PF00501">
    <property type="entry name" value="AMP-binding"/>
    <property type="match status" value="2"/>
</dbReference>
<protein>
    <submittedName>
        <fullName evidence="8">Non-ribosomal peptide synthetase</fullName>
    </submittedName>
</protein>
<dbReference type="FunFam" id="3.40.50.12780:FF:000012">
    <property type="entry name" value="Non-ribosomal peptide synthetase"/>
    <property type="match status" value="2"/>
</dbReference>
<dbReference type="InterPro" id="IPR009081">
    <property type="entry name" value="PP-bd_ACP"/>
</dbReference>
<keyword evidence="9" id="KW-1185">Reference proteome</keyword>
<evidence type="ECO:0000256" key="1">
    <source>
        <dbReference type="ARBA" id="ARBA00001957"/>
    </source>
</evidence>
<evidence type="ECO:0000256" key="2">
    <source>
        <dbReference type="ARBA" id="ARBA00006432"/>
    </source>
</evidence>
<evidence type="ECO:0000256" key="3">
    <source>
        <dbReference type="ARBA" id="ARBA00022450"/>
    </source>
</evidence>
<dbReference type="InterPro" id="IPR042099">
    <property type="entry name" value="ANL_N_sf"/>
</dbReference>
<dbReference type="FunFam" id="1.10.1200.10:FF:000005">
    <property type="entry name" value="Nonribosomal peptide synthetase 1"/>
    <property type="match status" value="2"/>
</dbReference>
<dbReference type="GO" id="GO:0017000">
    <property type="term" value="P:antibiotic biosynthetic process"/>
    <property type="evidence" value="ECO:0007669"/>
    <property type="project" value="UniProtKB-KW"/>
</dbReference>
<sequence>MANKSYSLTGASSGIWYAHHKTNSALYNTAEYIHIKGELHTPLLLEAVNYTIQSARGLHIDCFEEEGEVKQRIKEDVVFKCEHKSNVEKFEMEKMIEQDTSAILSLKEDHLVRAILFSISKQEHYLYLRIHHIVSDAFSFRLLFQQISERYEALLHDEPYQKSFGDYAAVMEEDKRYQSSKQYEDDKVYWLQELKDVEVVSLTDRATTDFGEVCLEQSMINENDWLKAKDLSSQWKVNVQHILTAAVAVYTKRLTFASAIVLNIPMMGRVGTKAMNVPCTKVNMIPLRITIGDTDTFVDVCMQVKKKMREAGKHQFYRHEQMRRDLKLANNQLLYGPQVNFMPFYDELSFGHCQGKSEKISTGPVEDISFNIYASSEGMRVDVAGNSLCYTKEEIKEHKERFVRFFTQLLEYSDKNIGKLPLLSEGERIRQLVDWNQFESSGRTSSVYELFEQQVKRTPHHISVVMGKKSVTYLELERLTAKISGALSTKGIGEEHYVGICMDRSIEMVASMLAVLKIGAAYIPLDPAYPAERLDYMLVDANPAIVLVDRSDVPFSHSVDRIIVQDIKYTECPHVRTAPNKGQAAYMIYTSGSTGNPKGVVVEMPALVNFLEAMQKQFGLKDEHRWLAVTTICFDISALELYLPLLHGAQLVLASKEQVQDPQHLAGLLVKREITHMQATPTVWQLLAQYTPEALKGLEVLVGGETLSIPLANALQGAGAHIHNMYGPTETTIWSASMPIEPPLSDMPPLGKPILNTQVYVLDPMLEPVPVGTIGELYIAGEGLARGYHGRSSLTAGRFVANPFGEAGSRMYRTGDLVKWNKDGTLRYYSRADHQIKIRGFRIEIGEIEAKTAEAAGVEQAIVIVREDIPGDKRIVAYIVGSTTEEAIIAHLREQLPDYMVPAHIVFLNELPLTNNGKIDRKQLPKPSRSKTPRKQSPRNELEHDLCELFEKVLGLYVGIDEDFFELGGHSILATQLLIQIRKKFDVEMSIGVIFEKPTIIDLAEHIQHAERLVIKEKQVIKPERLPLSSNQRSLWFIHELEGPSPTYNIPLVYTFKEPINIPKFKEAVGQVVRRHAILRTIYPAVDGVPYQLIQNEQPVIQLVDVPEEHQEQAIRTAAGYSFDLKQEAGFKVTIINEQIVVITMHHISSDGWSLATLTEDLEKAYYQGTLVPLNYQYADYALWQMNEGNHEERILDELDYWKNQLQGLPEEIELIRDRKRQNTVQVKGDSYTYVLNPILHEELQNLAKEHQVTLYMILQAAFAALATKLGAGEDIVVGSPIAGREKEEVFGLIGMFINTVVMRTDTSGNPSFSELINRVKETSVQAYEHQHIPLEKIVEELNPPRNGARHPLFQIMFALQNTPQPKIELDGNKAKIELRMVDSAKFDLSFEMRELYFDEKANGIEVRLEYRTDLYDRETIQSLMARFEMVLGQLKQNPAVDELNIINEKEYEQLVSGSNAASVKSPQATIIDLFEQRVSEFPDRQAVFSNEEGLTYLELNEKANQLARHLMEKGVCTESFVAMLLPRSASMLVSILAVLKTGAAYVPIDPAYPKERIEFILEDAKPACIIAQKEEGPLIGIDDERVVWMNQNDYEFYRKENVSKEERGTSLNPLNAAYIIYTSGSTGRPKGVIVPHQNVIRLLDETDHWFHFNENDVWTLFHSYAFDFSVWEIWGGLLYGGELVVVPYEVSRSPKDFLDLLVERKVTVLNQTPSAFYQLMQADRENPGYGQCLSLRYVIFGGEALDLGRLSDWYRRHNDQSPELVNMYGITETTVHVSYAPLRGDSGKIQASSLIGMAIPDLTVYVLDGHLRPVPPGVIGEMYVAGAGLARGYLGRKALTAERFIANPFEGGGSRMYRTGDLARWLKDGRLDYIGRIDHQVKIRGFRIELGEIEHVLLKHSSVMQTAVIAREDNPGDMRLAAYIVPYKGDIIDSKDLRHFAARELPDYMVPTSFTCIDALPLTPNGKLDVKNLPKPETKVTTEGLPNTPQEELLCDLFRDVLKLPEIGIHDSFFELGGHSLLAVQLVGRIKETFGKELTVGHLFEYPSVAGLAVQLHHHSQTAALEGLLPLRTGEKPIFCVHPAGGLSWCYAGLLKVLPSEYALYGLQAKGIAKEEPLPQDLMEMAASYIQSLKDVQPKGPYRLVGWSLGGNVVHEMAGQLEREGEEIELLAIMDAYPLHFTPPFEISEEKEALVALLALAGYEPEVDADVTQEFVIQQLKKEGSAMASLSEETLIRLKEVYKNSIRLLKKHKANHFGGDALFFKSTVVPEWISNADVSSWFPYISGDIVSHDIHCRHKDMCQPDPIAEIGQTIKGLLARKQEDKHYA</sequence>
<dbReference type="PROSITE" id="PS00012">
    <property type="entry name" value="PHOSPHOPANTETHEINE"/>
    <property type="match status" value="1"/>
</dbReference>
<evidence type="ECO:0000313" key="9">
    <source>
        <dbReference type="Proteomes" id="UP000239663"/>
    </source>
</evidence>
<dbReference type="Gene3D" id="3.30.559.30">
    <property type="entry name" value="Nonribosomal peptide synthetase, condensation domain"/>
    <property type="match status" value="2"/>
</dbReference>
<evidence type="ECO:0000256" key="4">
    <source>
        <dbReference type="ARBA" id="ARBA00022553"/>
    </source>
</evidence>
<dbReference type="NCBIfam" id="NF003417">
    <property type="entry name" value="PRK04813.1"/>
    <property type="match status" value="2"/>
</dbReference>
<dbReference type="SUPFAM" id="SSF52777">
    <property type="entry name" value="CoA-dependent acyltransferases"/>
    <property type="match status" value="4"/>
</dbReference>
<comment type="similarity">
    <text evidence="2">Belongs to the ATP-dependent AMP-binding enzyme family.</text>
</comment>
<dbReference type="Gene3D" id="3.40.50.1820">
    <property type="entry name" value="alpha/beta hydrolase"/>
    <property type="match status" value="1"/>
</dbReference>
<dbReference type="CDD" id="cd17643">
    <property type="entry name" value="A_NRPS_Cytc1-like"/>
    <property type="match status" value="1"/>
</dbReference>
<feature type="region of interest" description="Disordered" evidence="6">
    <location>
        <begin position="918"/>
        <end position="941"/>
    </location>
</feature>
<dbReference type="CDD" id="cd12116">
    <property type="entry name" value="A_NRPS_Ta1_like"/>
    <property type="match status" value="1"/>
</dbReference>
<dbReference type="FunFam" id="3.40.50.980:FF:000002">
    <property type="entry name" value="Enterobactin synthetase component F"/>
    <property type="match status" value="1"/>
</dbReference>
<dbReference type="InterPro" id="IPR020806">
    <property type="entry name" value="PKS_PP-bd"/>
</dbReference>
<dbReference type="SUPFAM" id="SSF56801">
    <property type="entry name" value="Acetyl-CoA synthetase-like"/>
    <property type="match status" value="2"/>
</dbReference>
<dbReference type="PANTHER" id="PTHR45527:SF14">
    <property type="entry name" value="PLIPASTATIN SYNTHASE SUBUNIT B"/>
    <property type="match status" value="1"/>
</dbReference>
<dbReference type="Gene3D" id="2.30.38.10">
    <property type="entry name" value="Luciferase, Domain 3"/>
    <property type="match status" value="1"/>
</dbReference>
<keyword evidence="4" id="KW-0597">Phosphoprotein</keyword>
<dbReference type="PROSITE" id="PS50075">
    <property type="entry name" value="CARRIER"/>
    <property type="match status" value="2"/>
</dbReference>
<dbReference type="InterPro" id="IPR010071">
    <property type="entry name" value="AA_adenyl_dom"/>
</dbReference>
<dbReference type="GO" id="GO:0031177">
    <property type="term" value="F:phosphopantetheine binding"/>
    <property type="evidence" value="ECO:0007669"/>
    <property type="project" value="InterPro"/>
</dbReference>
<dbReference type="GO" id="GO:0008610">
    <property type="term" value="P:lipid biosynthetic process"/>
    <property type="evidence" value="ECO:0007669"/>
    <property type="project" value="UniProtKB-ARBA"/>
</dbReference>
<dbReference type="GO" id="GO:0003824">
    <property type="term" value="F:catalytic activity"/>
    <property type="evidence" value="ECO:0007669"/>
    <property type="project" value="InterPro"/>
</dbReference>
<accession>A0A2S7N580</accession>
<dbReference type="RefSeq" id="WP_104848271.1">
    <property type="nucleotide sequence ID" value="NZ_PKOZ01000001.1"/>
</dbReference>
<dbReference type="FunFam" id="3.30.300.30:FF:000010">
    <property type="entry name" value="Enterobactin synthetase component F"/>
    <property type="match status" value="2"/>
</dbReference>
<dbReference type="GO" id="GO:0043041">
    <property type="term" value="P:amino acid activation for nonribosomal peptide biosynthetic process"/>
    <property type="evidence" value="ECO:0007669"/>
    <property type="project" value="TreeGrafter"/>
</dbReference>
<dbReference type="InterPro" id="IPR020845">
    <property type="entry name" value="AMP-binding_CS"/>
</dbReference>
<dbReference type="Pfam" id="PF00975">
    <property type="entry name" value="Thioesterase"/>
    <property type="match status" value="1"/>
</dbReference>
<dbReference type="PROSITE" id="PS00455">
    <property type="entry name" value="AMP_BINDING"/>
    <property type="match status" value="2"/>
</dbReference>
<dbReference type="CDD" id="cd19538">
    <property type="entry name" value="LCL_NRPS"/>
    <property type="match status" value="1"/>
</dbReference>
<proteinExistence type="inferred from homology"/>
<keyword evidence="5" id="KW-0045">Antibiotic biosynthesis</keyword>
<dbReference type="InterPro" id="IPR029058">
    <property type="entry name" value="AB_hydrolase_fold"/>
</dbReference>
<feature type="compositionally biased region" description="Basic residues" evidence="6">
    <location>
        <begin position="928"/>
        <end position="937"/>
    </location>
</feature>
<dbReference type="InterPro" id="IPR023213">
    <property type="entry name" value="CAT-like_dom_sf"/>
</dbReference>
<dbReference type="Gene3D" id="3.30.559.10">
    <property type="entry name" value="Chloramphenicol acetyltransferase-like domain"/>
    <property type="match status" value="2"/>
</dbReference>
<dbReference type="Gene3D" id="3.40.50.12780">
    <property type="entry name" value="N-terminal domain of ligase-like"/>
    <property type="match status" value="1"/>
</dbReference>
<keyword evidence="3" id="KW-0596">Phosphopantetheine</keyword>
<dbReference type="SUPFAM" id="SSF53474">
    <property type="entry name" value="alpha/beta-Hydrolases"/>
    <property type="match status" value="1"/>
</dbReference>
<comment type="cofactor">
    <cofactor evidence="1">
        <name>pantetheine 4'-phosphate</name>
        <dbReference type="ChEBI" id="CHEBI:47942"/>
    </cofactor>
</comment>
<dbReference type="Pfam" id="PF00550">
    <property type="entry name" value="PP-binding"/>
    <property type="match status" value="2"/>
</dbReference>
<organism evidence="8 9">
    <name type="scientific">Pradoshia eiseniae</name>
    <dbReference type="NCBI Taxonomy" id="2064768"/>
    <lineage>
        <taxon>Bacteria</taxon>
        <taxon>Bacillati</taxon>
        <taxon>Bacillota</taxon>
        <taxon>Bacilli</taxon>
        <taxon>Bacillales</taxon>
        <taxon>Bacillaceae</taxon>
        <taxon>Pradoshia</taxon>
    </lineage>
</organism>
<evidence type="ECO:0000256" key="6">
    <source>
        <dbReference type="SAM" id="MobiDB-lite"/>
    </source>
</evidence>
<dbReference type="Gene3D" id="1.10.1200.10">
    <property type="entry name" value="ACP-like"/>
    <property type="match status" value="1"/>
</dbReference>
<feature type="domain" description="Carrier" evidence="7">
    <location>
        <begin position="937"/>
        <end position="1011"/>
    </location>
</feature>
<comment type="caution">
    <text evidence="8">The sequence shown here is derived from an EMBL/GenBank/DDBJ whole genome shotgun (WGS) entry which is preliminary data.</text>
</comment>
<dbReference type="Pfam" id="PF00668">
    <property type="entry name" value="Condensation"/>
    <property type="match status" value="2"/>
</dbReference>